<dbReference type="InterPro" id="IPR029052">
    <property type="entry name" value="Metallo-depent_PP-like"/>
</dbReference>
<dbReference type="KEGG" id="pmad:BAY61_25155"/>
<evidence type="ECO:0000313" key="2">
    <source>
        <dbReference type="Proteomes" id="UP000199494"/>
    </source>
</evidence>
<dbReference type="STRING" id="530584.SAMN05421630_107133"/>
<dbReference type="RefSeq" id="WP_170140227.1">
    <property type="nucleotide sequence ID" value="NZ_CP016353.1"/>
</dbReference>
<accession>A0A222VVJ2</accession>
<dbReference type="EMBL" id="FMZE01000007">
    <property type="protein sequence ID" value="SDD28674.1"/>
    <property type="molecule type" value="Genomic_DNA"/>
</dbReference>
<dbReference type="Pfam" id="PF00149">
    <property type="entry name" value="Metallophos"/>
    <property type="match status" value="1"/>
</dbReference>
<evidence type="ECO:0000313" key="1">
    <source>
        <dbReference type="EMBL" id="SDD28674.1"/>
    </source>
</evidence>
<name>A0A222VVJ2_9PSEU</name>
<dbReference type="Proteomes" id="UP000199494">
    <property type="component" value="Unassembled WGS sequence"/>
</dbReference>
<protein>
    <submittedName>
        <fullName evidence="1">3',5'-cyclic AMP phosphodiesterase CpdA</fullName>
    </submittedName>
</protein>
<dbReference type="InterPro" id="IPR004843">
    <property type="entry name" value="Calcineurin-like_PHP"/>
</dbReference>
<proteinExistence type="predicted"/>
<dbReference type="Gene3D" id="3.60.21.10">
    <property type="match status" value="1"/>
</dbReference>
<sequence length="286" mass="30933">MSRDASTLRLGVLTDCHLAERGTPDARFNNTILLGRSRELLAEALTYLAPRAETLLLLGDLTQSAVDDDFRYLFDRIRDTGLPSYVVRGNHDLPSIGSDPLGDALTAFPGEWPREPRTGGERLGPVTLASGALSLGEDGYLDTVAPPLVAGPLLWMTHFPVLSMAADIEKAGWNHAGDLRNRAEVEARLRACEGPVIALTGHLHVRAYAVAGNVLQLNMAALVEPPHDVAVVTVEAARGSVLVRRTCARIGDAQVKKAPVFDSPDTVFHWESGRWQISTPAHEGDR</sequence>
<dbReference type="SUPFAM" id="SSF56300">
    <property type="entry name" value="Metallo-dependent phosphatases"/>
    <property type="match status" value="1"/>
</dbReference>
<organism evidence="1 2">
    <name type="scientific">Prauserella marina</name>
    <dbReference type="NCBI Taxonomy" id="530584"/>
    <lineage>
        <taxon>Bacteria</taxon>
        <taxon>Bacillati</taxon>
        <taxon>Actinomycetota</taxon>
        <taxon>Actinomycetes</taxon>
        <taxon>Pseudonocardiales</taxon>
        <taxon>Pseudonocardiaceae</taxon>
        <taxon>Prauserella</taxon>
    </lineage>
</organism>
<keyword evidence="2" id="KW-1185">Reference proteome</keyword>
<dbReference type="GO" id="GO:0016787">
    <property type="term" value="F:hydrolase activity"/>
    <property type="evidence" value="ECO:0007669"/>
    <property type="project" value="InterPro"/>
</dbReference>
<gene>
    <name evidence="1" type="ORF">SAMN05421630_107133</name>
</gene>
<dbReference type="AlphaFoldDB" id="A0A222VVJ2"/>
<reference evidence="1 2" key="1">
    <citation type="submission" date="2016-10" db="EMBL/GenBank/DDBJ databases">
        <authorList>
            <person name="de Groot N.N."/>
        </authorList>
    </citation>
    <scope>NUCLEOTIDE SEQUENCE [LARGE SCALE GENOMIC DNA]</scope>
    <source>
        <strain evidence="1 2">CGMCC 4.5506</strain>
    </source>
</reference>